<dbReference type="Pfam" id="PF03544">
    <property type="entry name" value="TonB_C"/>
    <property type="match status" value="1"/>
</dbReference>
<feature type="signal peptide" evidence="10">
    <location>
        <begin position="1"/>
        <end position="26"/>
    </location>
</feature>
<dbReference type="InterPro" id="IPR051045">
    <property type="entry name" value="TonB-dependent_transducer"/>
</dbReference>
<keyword evidence="3" id="KW-0813">Transport</keyword>
<evidence type="ECO:0000256" key="5">
    <source>
        <dbReference type="ARBA" id="ARBA00022519"/>
    </source>
</evidence>
<dbReference type="SUPFAM" id="SSF74653">
    <property type="entry name" value="TolA/TonB C-terminal domain"/>
    <property type="match status" value="1"/>
</dbReference>
<comment type="subcellular location">
    <subcellularLocation>
        <location evidence="1">Cell inner membrane</location>
        <topology evidence="1">Single-pass membrane protein</topology>
        <orientation evidence="1">Periplasmic side</orientation>
    </subcellularLocation>
</comment>
<feature type="chain" id="PRO_5016407144" evidence="10">
    <location>
        <begin position="27"/>
        <end position="378"/>
    </location>
</feature>
<dbReference type="PANTHER" id="PTHR33446">
    <property type="entry name" value="PROTEIN TONB-RELATED"/>
    <property type="match status" value="1"/>
</dbReference>
<proteinExistence type="inferred from homology"/>
<keyword evidence="7" id="KW-0653">Protein transport</keyword>
<comment type="caution">
    <text evidence="12">The sequence shown here is derived from an EMBL/GenBank/DDBJ whole genome shotgun (WGS) entry which is preliminary data.</text>
</comment>
<evidence type="ECO:0000256" key="4">
    <source>
        <dbReference type="ARBA" id="ARBA00022475"/>
    </source>
</evidence>
<evidence type="ECO:0000313" key="13">
    <source>
        <dbReference type="Proteomes" id="UP000246964"/>
    </source>
</evidence>
<reference evidence="12 13" key="1">
    <citation type="submission" date="2018-05" db="EMBL/GenBank/DDBJ databases">
        <title>Freshwater and sediment microbial communities from various areas in North America, analyzing microbe dynamics in response to fracking.</title>
        <authorList>
            <person name="Lamendella R."/>
        </authorList>
    </citation>
    <scope>NUCLEOTIDE SEQUENCE [LARGE SCALE GENOMIC DNA]</scope>
    <source>
        <strain evidence="12 13">125B1</strain>
    </source>
</reference>
<accession>A0A317Q7X9</accession>
<keyword evidence="13" id="KW-1185">Reference proteome</keyword>
<evidence type="ECO:0000256" key="6">
    <source>
        <dbReference type="ARBA" id="ARBA00022692"/>
    </source>
</evidence>
<evidence type="ECO:0000256" key="8">
    <source>
        <dbReference type="ARBA" id="ARBA00022989"/>
    </source>
</evidence>
<comment type="similarity">
    <text evidence="2">Belongs to the TonB family.</text>
</comment>
<dbReference type="OrthoDB" id="1628901at2"/>
<keyword evidence="5" id="KW-0997">Cell inner membrane</keyword>
<dbReference type="Proteomes" id="UP000246964">
    <property type="component" value="Unassembled WGS sequence"/>
</dbReference>
<gene>
    <name evidence="12" type="ORF">DET45_1071</name>
</gene>
<keyword evidence="9" id="KW-0472">Membrane</keyword>
<dbReference type="Gene3D" id="3.30.1150.10">
    <property type="match status" value="1"/>
</dbReference>
<feature type="domain" description="TonB C-terminal" evidence="11">
    <location>
        <begin position="287"/>
        <end position="378"/>
    </location>
</feature>
<dbReference type="RefSeq" id="WP_110075920.1">
    <property type="nucleotide sequence ID" value="NZ_QGTT01000007.1"/>
</dbReference>
<evidence type="ECO:0000256" key="9">
    <source>
        <dbReference type="ARBA" id="ARBA00023136"/>
    </source>
</evidence>
<evidence type="ECO:0000256" key="3">
    <source>
        <dbReference type="ARBA" id="ARBA00022448"/>
    </source>
</evidence>
<evidence type="ECO:0000256" key="1">
    <source>
        <dbReference type="ARBA" id="ARBA00004383"/>
    </source>
</evidence>
<name>A0A317Q7X9_9GAMM</name>
<dbReference type="AlphaFoldDB" id="A0A317Q7X9"/>
<keyword evidence="4" id="KW-1003">Cell membrane</keyword>
<dbReference type="GO" id="GO:0005886">
    <property type="term" value="C:plasma membrane"/>
    <property type="evidence" value="ECO:0007669"/>
    <property type="project" value="UniProtKB-SubCell"/>
</dbReference>
<dbReference type="NCBIfam" id="TIGR01352">
    <property type="entry name" value="tonB_Cterm"/>
    <property type="match status" value="1"/>
</dbReference>
<sequence length="378" mass="41755">MHLMVRKLLLSAGLLGASLMAPQALAETAAETAETSAANAFEQAYAALQQAHQQQLPSHELRSYAQSAYQAASAYFGDEHINTAKMKLSFLNVLTPSQHSSGDFADLATSVLDTYESEYGADADELIPALMMVLRTQPVRAHLRKNRALFERLIEAAERSPSLSVEQQLRLKIDAATLLLAQGNPASRALLDFPEQAQQQLGASHDLTLLAEFSAARYLEVNQQTRSATDYFEKISQHPFTEQASETQLSIKYMSHARLVATYEGIGESDKATKHCLAIAAMGRGIGDEEEPTPIYRVNPKFPPSMARDGHSGSTVLMFDINKLGMVENIRVEEASHKAWARAATKALQQWRYAPRYVNGASVDTVNRKVVFDFNIRR</sequence>
<keyword evidence="6" id="KW-0812">Transmembrane</keyword>
<evidence type="ECO:0000313" key="12">
    <source>
        <dbReference type="EMBL" id="PWW12972.1"/>
    </source>
</evidence>
<dbReference type="InterPro" id="IPR006260">
    <property type="entry name" value="TonB/TolA_C"/>
</dbReference>
<dbReference type="InterPro" id="IPR037682">
    <property type="entry name" value="TonB_C"/>
</dbReference>
<dbReference type="GO" id="GO:0055085">
    <property type="term" value="P:transmembrane transport"/>
    <property type="evidence" value="ECO:0007669"/>
    <property type="project" value="InterPro"/>
</dbReference>
<dbReference type="GO" id="GO:0015031">
    <property type="term" value="P:protein transport"/>
    <property type="evidence" value="ECO:0007669"/>
    <property type="project" value="UniProtKB-KW"/>
</dbReference>
<organism evidence="12 13">
    <name type="scientific">Pseudidiomarina maritima</name>
    <dbReference type="NCBI Taxonomy" id="519453"/>
    <lineage>
        <taxon>Bacteria</taxon>
        <taxon>Pseudomonadati</taxon>
        <taxon>Pseudomonadota</taxon>
        <taxon>Gammaproteobacteria</taxon>
        <taxon>Alteromonadales</taxon>
        <taxon>Idiomarinaceae</taxon>
        <taxon>Pseudidiomarina</taxon>
    </lineage>
</organism>
<evidence type="ECO:0000256" key="2">
    <source>
        <dbReference type="ARBA" id="ARBA00006555"/>
    </source>
</evidence>
<dbReference type="PROSITE" id="PS52015">
    <property type="entry name" value="TONB_CTD"/>
    <property type="match status" value="1"/>
</dbReference>
<keyword evidence="8" id="KW-1133">Transmembrane helix</keyword>
<dbReference type="EMBL" id="QGTT01000007">
    <property type="protein sequence ID" value="PWW12972.1"/>
    <property type="molecule type" value="Genomic_DNA"/>
</dbReference>
<dbReference type="PANTHER" id="PTHR33446:SF14">
    <property type="entry name" value="PROTEIN TONB"/>
    <property type="match status" value="1"/>
</dbReference>
<evidence type="ECO:0000256" key="10">
    <source>
        <dbReference type="SAM" id="SignalP"/>
    </source>
</evidence>
<protein>
    <submittedName>
        <fullName evidence="12">Outer membrane transport energization protein TonB</fullName>
    </submittedName>
</protein>
<evidence type="ECO:0000256" key="7">
    <source>
        <dbReference type="ARBA" id="ARBA00022927"/>
    </source>
</evidence>
<evidence type="ECO:0000259" key="11">
    <source>
        <dbReference type="PROSITE" id="PS52015"/>
    </source>
</evidence>
<keyword evidence="10" id="KW-0732">Signal</keyword>